<dbReference type="RefSeq" id="WP_250140548.1">
    <property type="nucleotide sequence ID" value="NZ_JALIQP010000002.1"/>
</dbReference>
<evidence type="ECO:0000313" key="3">
    <source>
        <dbReference type="Proteomes" id="UP001595898"/>
    </source>
</evidence>
<evidence type="ECO:0000256" key="1">
    <source>
        <dbReference type="SAM" id="MobiDB-lite"/>
    </source>
</evidence>
<protein>
    <submittedName>
        <fullName evidence="2">Uncharacterized protein</fullName>
    </submittedName>
</protein>
<organism evidence="2 3">
    <name type="scientific">Halosolutus amylolyticus</name>
    <dbReference type="NCBI Taxonomy" id="2932267"/>
    <lineage>
        <taxon>Archaea</taxon>
        <taxon>Methanobacteriati</taxon>
        <taxon>Methanobacteriota</taxon>
        <taxon>Stenosarchaea group</taxon>
        <taxon>Halobacteria</taxon>
        <taxon>Halobacteriales</taxon>
        <taxon>Natrialbaceae</taxon>
        <taxon>Halosolutus</taxon>
    </lineage>
</organism>
<sequence>MYSGSRGILYTAPPAPTDETDDGTDAESTAEAETPAEAGTHAATPTETTERSPADD</sequence>
<comment type="caution">
    <text evidence="2">The sequence shown here is derived from an EMBL/GenBank/DDBJ whole genome shotgun (WGS) entry which is preliminary data.</text>
</comment>
<gene>
    <name evidence="2" type="ORF">ACFO5R_12595</name>
</gene>
<reference evidence="2 3" key="1">
    <citation type="journal article" date="2019" name="Int. J. Syst. Evol. Microbiol.">
        <title>The Global Catalogue of Microorganisms (GCM) 10K type strain sequencing project: providing services to taxonomists for standard genome sequencing and annotation.</title>
        <authorList>
            <consortium name="The Broad Institute Genomics Platform"/>
            <consortium name="The Broad Institute Genome Sequencing Center for Infectious Disease"/>
            <person name="Wu L."/>
            <person name="Ma J."/>
        </authorList>
    </citation>
    <scope>NUCLEOTIDE SEQUENCE [LARGE SCALE GENOMIC DNA]</scope>
    <source>
        <strain evidence="2 3">WLHS5</strain>
    </source>
</reference>
<feature type="region of interest" description="Disordered" evidence="1">
    <location>
        <begin position="1"/>
        <end position="56"/>
    </location>
</feature>
<evidence type="ECO:0000313" key="2">
    <source>
        <dbReference type="EMBL" id="MFC4542761.1"/>
    </source>
</evidence>
<dbReference type="EMBL" id="JBHSFA010000007">
    <property type="protein sequence ID" value="MFC4542761.1"/>
    <property type="molecule type" value="Genomic_DNA"/>
</dbReference>
<accession>A0ABD5PS50</accession>
<feature type="compositionally biased region" description="Low complexity" evidence="1">
    <location>
        <begin position="31"/>
        <end position="47"/>
    </location>
</feature>
<dbReference type="Proteomes" id="UP001595898">
    <property type="component" value="Unassembled WGS sequence"/>
</dbReference>
<feature type="compositionally biased region" description="Acidic residues" evidence="1">
    <location>
        <begin position="18"/>
        <end position="30"/>
    </location>
</feature>
<keyword evidence="3" id="KW-1185">Reference proteome</keyword>
<proteinExistence type="predicted"/>
<dbReference type="AlphaFoldDB" id="A0ABD5PS50"/>
<name>A0ABD5PS50_9EURY</name>